<evidence type="ECO:0000313" key="2">
    <source>
        <dbReference type="EMBL" id="MDI9243350.1"/>
    </source>
</evidence>
<dbReference type="GO" id="GO:0005524">
    <property type="term" value="F:ATP binding"/>
    <property type="evidence" value="ECO:0007669"/>
    <property type="project" value="UniProtKB-KW"/>
</dbReference>
<protein>
    <submittedName>
        <fullName evidence="2">ATP-binding protein</fullName>
    </submittedName>
</protein>
<evidence type="ECO:0000313" key="3">
    <source>
        <dbReference type="Proteomes" id="UP001300383"/>
    </source>
</evidence>
<dbReference type="Pfam" id="PF01695">
    <property type="entry name" value="IstB_IS21"/>
    <property type="match status" value="1"/>
</dbReference>
<dbReference type="PANTHER" id="PTHR30050">
    <property type="entry name" value="CHROMOSOMAL REPLICATION INITIATOR PROTEIN DNAA"/>
    <property type="match status" value="1"/>
</dbReference>
<dbReference type="RefSeq" id="WP_283231774.1">
    <property type="nucleotide sequence ID" value="NZ_JASGBQ010000031.1"/>
</dbReference>
<dbReference type="Gene3D" id="3.40.50.300">
    <property type="entry name" value="P-loop containing nucleotide triphosphate hydrolases"/>
    <property type="match status" value="1"/>
</dbReference>
<reference evidence="2 3" key="1">
    <citation type="submission" date="2023-05" db="EMBL/GenBank/DDBJ databases">
        <title>[ruminococcus] sp. nov., isolated from a pig farm feces dump.</title>
        <authorList>
            <person name="Chang Y.-H."/>
        </authorList>
    </citation>
    <scope>NUCLEOTIDE SEQUENCE [LARGE SCALE GENOMIC DNA]</scope>
    <source>
        <strain evidence="2 3">YH-rum2234</strain>
    </source>
</reference>
<organism evidence="2 3">
    <name type="scientific">Fusibacillus kribbianus</name>
    <dbReference type="NCBI Taxonomy" id="3044208"/>
    <lineage>
        <taxon>Bacteria</taxon>
        <taxon>Bacillati</taxon>
        <taxon>Bacillota</taxon>
        <taxon>Clostridia</taxon>
        <taxon>Lachnospirales</taxon>
        <taxon>Lachnospiraceae</taxon>
        <taxon>Fusibacillus</taxon>
    </lineage>
</organism>
<comment type="caution">
    <text evidence="2">The sequence shown here is derived from an EMBL/GenBank/DDBJ whole genome shotgun (WGS) entry which is preliminary data.</text>
</comment>
<dbReference type="SMART" id="SM00382">
    <property type="entry name" value="AAA"/>
    <property type="match status" value="1"/>
</dbReference>
<dbReference type="NCBIfam" id="NF005992">
    <property type="entry name" value="PRK08116.1"/>
    <property type="match status" value="1"/>
</dbReference>
<dbReference type="InterPro" id="IPR002611">
    <property type="entry name" value="IstB_ATP-bd"/>
</dbReference>
<dbReference type="EMBL" id="JASGBQ010000031">
    <property type="protein sequence ID" value="MDI9243350.1"/>
    <property type="molecule type" value="Genomic_DNA"/>
</dbReference>
<dbReference type="SUPFAM" id="SSF52540">
    <property type="entry name" value="P-loop containing nucleoside triphosphate hydrolases"/>
    <property type="match status" value="1"/>
</dbReference>
<dbReference type="GO" id="GO:0006260">
    <property type="term" value="P:DNA replication"/>
    <property type="evidence" value="ECO:0007669"/>
    <property type="project" value="TreeGrafter"/>
</dbReference>
<dbReference type="InterPro" id="IPR027417">
    <property type="entry name" value="P-loop_NTPase"/>
</dbReference>
<name>A0AAP4BC92_9FIRM</name>
<keyword evidence="3" id="KW-1185">Reference proteome</keyword>
<feature type="domain" description="AAA+ ATPase" evidence="1">
    <location>
        <begin position="127"/>
        <end position="253"/>
    </location>
</feature>
<keyword evidence="2" id="KW-0547">Nucleotide-binding</keyword>
<dbReference type="CDD" id="cd00009">
    <property type="entry name" value="AAA"/>
    <property type="match status" value="1"/>
</dbReference>
<proteinExistence type="predicted"/>
<dbReference type="AlphaFoldDB" id="A0AAP4BC92"/>
<sequence length="282" mass="32509">MENMINVVKELMIEDAAPGDYLDEEGLLCCGNCHTRKQAMNEKPIILGDRIFDRHPLMCKCRREELEKEETERKLREHLACVDRLKNVCFISPAMKNCCLEKADLSKMEHLDLVRFYIDNWTDMKMTNTGFLLWGDSGNGKTHTAACIANALMEKEVSVLMRNMSYFLNAGFEDREEFVRDVQRYGLLIIDDLGMERGTEYGLEMVFSIINARYESGRPTIITTNLSLNTLQNPEDLVYQRIYDRVLEMCVPVQFHGKSLRGALAREKFDALAKSMEVNAHE</sequence>
<gene>
    <name evidence="2" type="ORF">QJ036_12920</name>
</gene>
<dbReference type="PANTHER" id="PTHR30050:SF4">
    <property type="entry name" value="ATP-BINDING PROTEIN RV3427C IN INSERTION SEQUENCE-RELATED"/>
    <property type="match status" value="1"/>
</dbReference>
<evidence type="ECO:0000259" key="1">
    <source>
        <dbReference type="SMART" id="SM00382"/>
    </source>
</evidence>
<dbReference type="InterPro" id="IPR003593">
    <property type="entry name" value="AAA+_ATPase"/>
</dbReference>
<keyword evidence="2" id="KW-0067">ATP-binding</keyword>
<dbReference type="Proteomes" id="UP001300383">
    <property type="component" value="Unassembled WGS sequence"/>
</dbReference>
<accession>A0AAP4BC92</accession>